<dbReference type="RefSeq" id="WP_208428650.1">
    <property type="nucleotide sequence ID" value="NZ_JAEPRJ010000001.1"/>
</dbReference>
<evidence type="ECO:0000259" key="2">
    <source>
        <dbReference type="Pfam" id="PF26011"/>
    </source>
</evidence>
<comment type="caution">
    <text evidence="4">The sequence shown here is derived from an EMBL/GenBank/DDBJ whole genome shotgun (WGS) entry which is preliminary data.</text>
</comment>
<keyword evidence="5" id="KW-1185">Reference proteome</keyword>
<dbReference type="Proteomes" id="UP000604730">
    <property type="component" value="Unassembled WGS sequence"/>
</dbReference>
<evidence type="ECO:0000313" key="4">
    <source>
        <dbReference type="EMBL" id="MBK5897144.1"/>
    </source>
</evidence>
<evidence type="ECO:0000259" key="3">
    <source>
        <dbReference type="Pfam" id="PF26018"/>
    </source>
</evidence>
<accession>A0ABS1IZ40</accession>
<dbReference type="EMBL" id="JAEPRJ010000001">
    <property type="protein sequence ID" value="MBK5897144.1"/>
    <property type="molecule type" value="Genomic_DNA"/>
</dbReference>
<keyword evidence="1" id="KW-1133">Transmembrane helix</keyword>
<reference evidence="4 5" key="1">
    <citation type="submission" date="2021-01" db="EMBL/GenBank/DDBJ databases">
        <title>Isolation and description of Catonella massiliensis sp. nov., a novel Catonella species, isolated from a stable periodontitis subject.</title>
        <authorList>
            <person name="Antezack A."/>
            <person name="Boxberger M."/>
            <person name="La Scola B."/>
            <person name="Monnet-Corti V."/>
        </authorList>
    </citation>
    <scope>NUCLEOTIDE SEQUENCE [LARGE SCALE GENOMIC DNA]</scope>
    <source>
        <strain evidence="4 5">Marseille-Q4567</strain>
    </source>
</reference>
<gene>
    <name evidence="4" type="ORF">JJN12_04995</name>
</gene>
<dbReference type="InterPro" id="IPR058709">
    <property type="entry name" value="BSH_RND-rel"/>
</dbReference>
<keyword evidence="1" id="KW-0812">Transmembrane</keyword>
<feature type="domain" description="RND related barrel-sandwich hybrid" evidence="3">
    <location>
        <begin position="74"/>
        <end position="237"/>
    </location>
</feature>
<keyword evidence="1" id="KW-0472">Membrane</keyword>
<proteinExistence type="predicted"/>
<protein>
    <recommendedName>
        <fullName evidence="6">Membrane fusion protein</fullName>
    </recommendedName>
</protein>
<sequence length="466" mass="52526">MAERKMTKRKRSNVVRYGGKNQFHVGFVVFGIILIYILGHTISYMLREKTSIYRVVSDEKTEVINTTGLALRDENVVKSKEAGYINYYVNGNSRVRRKEAVFSIDKTGKIYSKLTTDDQSDESGERITGILHQFQINRDDNFLSTYGLKESMKETVMTTSGKKIMASLKKSSDAKGSFSVSTASDSGIVVYGADGLENLTEDNITSDIFEKQNSYILKIATENDGKVEAGVPVYKLISDETWKIVVPVNETQIELLKDKGYVDVNVDNKGFNAKAKADITEINGSNYLVLTFYNYMVDYADKRFVNVYIVLRSVTGLKVPKSSVVERQVYEIPEEYYMNGGGNRTGGFTLRSTNKSGETVTSYVEADICYRDTKKKMVYVDVNEGFKSGDELMAANSQNTYTVSATKLMKGVYNINNGYPRFRHVEPDTDILTGDNSEYYLIPIDKGYNISEYDNIILNADKMDKE</sequence>
<dbReference type="Pfam" id="PF26011">
    <property type="entry name" value="Beta-barrel_RND_rel"/>
    <property type="match status" value="1"/>
</dbReference>
<dbReference type="InterPro" id="IPR058729">
    <property type="entry name" value="Beta-barrel_RND-rel"/>
</dbReference>
<evidence type="ECO:0008006" key="6">
    <source>
        <dbReference type="Google" id="ProtNLM"/>
    </source>
</evidence>
<evidence type="ECO:0000313" key="5">
    <source>
        <dbReference type="Proteomes" id="UP000604730"/>
    </source>
</evidence>
<dbReference type="Pfam" id="PF26018">
    <property type="entry name" value="BSH_RND_rel"/>
    <property type="match status" value="1"/>
</dbReference>
<feature type="transmembrane region" description="Helical" evidence="1">
    <location>
        <begin position="21"/>
        <end position="46"/>
    </location>
</feature>
<organism evidence="4 5">
    <name type="scientific">Catonella massiliensis</name>
    <dbReference type="NCBI Taxonomy" id="2799636"/>
    <lineage>
        <taxon>Bacteria</taxon>
        <taxon>Bacillati</taxon>
        <taxon>Bacillota</taxon>
        <taxon>Clostridia</taxon>
        <taxon>Lachnospirales</taxon>
        <taxon>Lachnospiraceae</taxon>
        <taxon>Catonella</taxon>
    </lineage>
</organism>
<evidence type="ECO:0000256" key="1">
    <source>
        <dbReference type="SAM" id="Phobius"/>
    </source>
</evidence>
<feature type="domain" description="RND related beta-barrel" evidence="2">
    <location>
        <begin position="242"/>
        <end position="311"/>
    </location>
</feature>
<name>A0ABS1IZ40_9FIRM</name>